<dbReference type="CDD" id="cd00182">
    <property type="entry name" value="T-box"/>
    <property type="match status" value="1"/>
</dbReference>
<dbReference type="eggNOG" id="KOG3585">
    <property type="taxonomic scope" value="Eukaryota"/>
</dbReference>
<dbReference type="GO" id="GO:0000981">
    <property type="term" value="F:DNA-binding transcription factor activity, RNA polymerase II-specific"/>
    <property type="evidence" value="ECO:0007669"/>
    <property type="project" value="TreeGrafter"/>
</dbReference>
<proteinExistence type="predicted"/>
<accession>G0MLI1</accession>
<keyword evidence="9" id="KW-1185">Reference proteome</keyword>
<feature type="region of interest" description="Disordered" evidence="6">
    <location>
        <begin position="347"/>
        <end position="376"/>
    </location>
</feature>
<evidence type="ECO:0000256" key="1">
    <source>
        <dbReference type="ARBA" id="ARBA00023015"/>
    </source>
</evidence>
<evidence type="ECO:0000256" key="6">
    <source>
        <dbReference type="SAM" id="MobiDB-lite"/>
    </source>
</evidence>
<dbReference type="InterPro" id="IPR036960">
    <property type="entry name" value="T-box_sf"/>
</dbReference>
<dbReference type="GO" id="GO:0001708">
    <property type="term" value="P:cell fate specification"/>
    <property type="evidence" value="ECO:0007669"/>
    <property type="project" value="TreeGrafter"/>
</dbReference>
<dbReference type="InParanoid" id="G0MLI1"/>
<dbReference type="GO" id="GO:0005634">
    <property type="term" value="C:nucleus"/>
    <property type="evidence" value="ECO:0007669"/>
    <property type="project" value="UniProtKB-SubCell"/>
</dbReference>
<feature type="region of interest" description="Disordered" evidence="6">
    <location>
        <begin position="182"/>
        <end position="204"/>
    </location>
</feature>
<keyword evidence="3" id="KW-0804">Transcription</keyword>
<comment type="caution">
    <text evidence="5">Lacks conserved residue(s) required for the propagation of feature annotation.</text>
</comment>
<dbReference type="PRINTS" id="PR00937">
    <property type="entry name" value="TBOX"/>
</dbReference>
<evidence type="ECO:0000256" key="2">
    <source>
        <dbReference type="ARBA" id="ARBA00023125"/>
    </source>
</evidence>
<evidence type="ECO:0000256" key="4">
    <source>
        <dbReference type="ARBA" id="ARBA00023242"/>
    </source>
</evidence>
<dbReference type="SMART" id="SM00425">
    <property type="entry name" value="TBOX"/>
    <property type="match status" value="1"/>
</dbReference>
<dbReference type="FunCoup" id="G0MLI1">
    <property type="interactions" value="3"/>
</dbReference>
<evidence type="ECO:0000256" key="5">
    <source>
        <dbReference type="PROSITE-ProRule" id="PRU00201"/>
    </source>
</evidence>
<dbReference type="OMA" id="HIRITNR"/>
<dbReference type="EMBL" id="GL379800">
    <property type="protein sequence ID" value="EGT35707.1"/>
    <property type="molecule type" value="Genomic_DNA"/>
</dbReference>
<keyword evidence="2 5" id="KW-0238">DNA-binding</keyword>
<feature type="region of interest" description="Disordered" evidence="6">
    <location>
        <begin position="231"/>
        <end position="297"/>
    </location>
</feature>
<dbReference type="OrthoDB" id="5869419at2759"/>
<dbReference type="Proteomes" id="UP000008068">
    <property type="component" value="Unassembled WGS sequence"/>
</dbReference>
<dbReference type="STRING" id="135651.G0MLI1"/>
<comment type="subcellular location">
    <subcellularLocation>
        <location evidence="5">Nucleus</location>
    </subcellularLocation>
</comment>
<dbReference type="PANTHER" id="PTHR11267">
    <property type="entry name" value="T-BOX PROTEIN-RELATED"/>
    <property type="match status" value="1"/>
</dbReference>
<feature type="compositionally biased region" description="Pro residues" evidence="6">
    <location>
        <begin position="233"/>
        <end position="260"/>
    </location>
</feature>
<protein>
    <recommendedName>
        <fullName evidence="7">T-box domain-containing protein</fullName>
    </recommendedName>
</protein>
<reference evidence="9" key="1">
    <citation type="submission" date="2011-07" db="EMBL/GenBank/DDBJ databases">
        <authorList>
            <consortium name="Caenorhabditis brenneri Sequencing and Analysis Consortium"/>
            <person name="Wilson R.K."/>
        </authorList>
    </citation>
    <scope>NUCLEOTIDE SEQUENCE [LARGE SCALE GENOMIC DNA]</scope>
    <source>
        <strain evidence="9">PB2801</strain>
    </source>
</reference>
<dbReference type="PANTHER" id="PTHR11267:SF59">
    <property type="entry name" value="T-BOX PROTEIN 11-RELATED"/>
    <property type="match status" value="1"/>
</dbReference>
<dbReference type="AlphaFoldDB" id="G0MLI1"/>
<feature type="domain" description="T-box" evidence="7">
    <location>
        <begin position="19"/>
        <end position="187"/>
    </location>
</feature>
<dbReference type="GO" id="GO:0000785">
    <property type="term" value="C:chromatin"/>
    <property type="evidence" value="ECO:0007669"/>
    <property type="project" value="TreeGrafter"/>
</dbReference>
<evidence type="ECO:0000259" key="7">
    <source>
        <dbReference type="PROSITE" id="PS50252"/>
    </source>
</evidence>
<dbReference type="SUPFAM" id="SSF49417">
    <property type="entry name" value="p53-like transcription factors"/>
    <property type="match status" value="1"/>
</dbReference>
<sequence>MSSPPLPTVTLSPTVSLAWEHCSQLGHEMIVTTHGRRIFPCLEYTLEGLDPQKLYSMSVHLEFVDNKRLRYLNGQFVESESTEKKDPPRRVFHPCGVQNGEKWMSRNVDFNHIRITNRKSMEEKSTSYVHLHTQHRYMPVLTIYEEDKPFYIACVPNTVFHTVTGYHSEILDKYKTSLNPFATGSRPERVEKRKGGAKGTTYGTPKRFKAVKRDAETDLFQRMYREMLGKTLPPLPPLPSLPPLPPIQVPKMDPSPPGPQVVPKSEPCTSPVVPEFSKSSEDPKTAHPSPSDQKIPEVPLARPLQDLATPLSNFFLQYPMFSMPFNPFLTTVTPFFNPFVPNIFPTPSVSPSSDSGSCPQVPGAEEDDEQEVDVVC</sequence>
<dbReference type="InterPro" id="IPR046360">
    <property type="entry name" value="T-box_DNA-bd"/>
</dbReference>
<dbReference type="InterPro" id="IPR001699">
    <property type="entry name" value="TF_T-box"/>
</dbReference>
<organism evidence="9">
    <name type="scientific">Caenorhabditis brenneri</name>
    <name type="common">Nematode worm</name>
    <dbReference type="NCBI Taxonomy" id="135651"/>
    <lineage>
        <taxon>Eukaryota</taxon>
        <taxon>Metazoa</taxon>
        <taxon>Ecdysozoa</taxon>
        <taxon>Nematoda</taxon>
        <taxon>Chromadorea</taxon>
        <taxon>Rhabditida</taxon>
        <taxon>Rhabditina</taxon>
        <taxon>Rhabditomorpha</taxon>
        <taxon>Rhabditoidea</taxon>
        <taxon>Rhabditidae</taxon>
        <taxon>Peloderinae</taxon>
        <taxon>Caenorhabditis</taxon>
    </lineage>
</organism>
<dbReference type="GO" id="GO:0045893">
    <property type="term" value="P:positive regulation of DNA-templated transcription"/>
    <property type="evidence" value="ECO:0007669"/>
    <property type="project" value="InterPro"/>
</dbReference>
<keyword evidence="1" id="KW-0805">Transcription regulation</keyword>
<dbReference type="InterPro" id="IPR008967">
    <property type="entry name" value="p53-like_TF_DNA-bd_sf"/>
</dbReference>
<name>G0MLI1_CAEBE</name>
<dbReference type="Gene3D" id="2.60.40.820">
    <property type="entry name" value="Transcription factor, T-box"/>
    <property type="match status" value="1"/>
</dbReference>
<dbReference type="HOGENOM" id="CLU_032588_1_0_1"/>
<evidence type="ECO:0000313" key="8">
    <source>
        <dbReference type="EMBL" id="EGT35707.1"/>
    </source>
</evidence>
<gene>
    <name evidence="8" type="ORF">CAEBREN_18867</name>
</gene>
<evidence type="ECO:0000256" key="3">
    <source>
        <dbReference type="ARBA" id="ARBA00023163"/>
    </source>
</evidence>
<feature type="compositionally biased region" description="Low complexity" evidence="6">
    <location>
        <begin position="347"/>
        <end position="359"/>
    </location>
</feature>
<keyword evidence="4 5" id="KW-0539">Nucleus</keyword>
<evidence type="ECO:0000313" key="9">
    <source>
        <dbReference type="Proteomes" id="UP000008068"/>
    </source>
</evidence>
<dbReference type="GO" id="GO:0000978">
    <property type="term" value="F:RNA polymerase II cis-regulatory region sequence-specific DNA binding"/>
    <property type="evidence" value="ECO:0007669"/>
    <property type="project" value="InterPro"/>
</dbReference>
<dbReference type="Pfam" id="PF00907">
    <property type="entry name" value="T-box"/>
    <property type="match status" value="1"/>
</dbReference>
<feature type="compositionally biased region" description="Acidic residues" evidence="6">
    <location>
        <begin position="364"/>
        <end position="376"/>
    </location>
</feature>
<dbReference type="PROSITE" id="PS50252">
    <property type="entry name" value="TBOX_3"/>
    <property type="match status" value="1"/>
</dbReference>